<dbReference type="GeneID" id="6569037"/>
<dbReference type="PANTHER" id="PTHR11857:SF43">
    <property type="entry name" value="GEO07291P1-RELATED"/>
    <property type="match status" value="1"/>
</dbReference>
<dbReference type="Gene3D" id="1.10.238.20">
    <property type="entry name" value="Pheromone/general odorant binding protein domain"/>
    <property type="match status" value="1"/>
</dbReference>
<keyword evidence="7" id="KW-1185">Reference proteome</keyword>
<dbReference type="PhylomeDB" id="B4JWC9"/>
<accession>B4JWC9</accession>
<dbReference type="InterPro" id="IPR036728">
    <property type="entry name" value="PBP_GOBP_sf"/>
</dbReference>
<dbReference type="GO" id="GO:0007608">
    <property type="term" value="P:sensory perception of smell"/>
    <property type="evidence" value="ECO:0007669"/>
    <property type="project" value="TreeGrafter"/>
</dbReference>
<dbReference type="GO" id="GO:0005615">
    <property type="term" value="C:extracellular space"/>
    <property type="evidence" value="ECO:0007669"/>
    <property type="project" value="TreeGrafter"/>
</dbReference>
<protein>
    <submittedName>
        <fullName evidence="6">GH23016</fullName>
    </submittedName>
</protein>
<dbReference type="CDD" id="cd23992">
    <property type="entry name" value="PBP_GOBP"/>
    <property type="match status" value="1"/>
</dbReference>
<evidence type="ECO:0000256" key="1">
    <source>
        <dbReference type="ARBA" id="ARBA00004613"/>
    </source>
</evidence>
<dbReference type="AlphaFoldDB" id="B4JWC9"/>
<comment type="subcellular location">
    <subcellularLocation>
        <location evidence="1">Secreted</location>
    </subcellularLocation>
</comment>
<keyword evidence="3" id="KW-0964">Secreted</keyword>
<gene>
    <name evidence="6" type="primary">Dgri\GH23016</name>
    <name evidence="6" type="ORF">Dgri_GH23016</name>
    <name evidence="6" type="ORF">GH23016</name>
</gene>
<dbReference type="InParanoid" id="B4JWC9"/>
<evidence type="ECO:0000256" key="4">
    <source>
        <dbReference type="ARBA" id="ARBA00022729"/>
    </source>
</evidence>
<comment type="similarity">
    <text evidence="2">Belongs to the PBP/GOBP family.</text>
</comment>
<name>B4JWC9_DROGR</name>
<dbReference type="EMBL" id="CH916375">
    <property type="protein sequence ID" value="EDV98267.1"/>
    <property type="molecule type" value="Genomic_DNA"/>
</dbReference>
<organism evidence="7">
    <name type="scientific">Drosophila grimshawi</name>
    <name type="common">Hawaiian fruit fly</name>
    <name type="synonym">Idiomyia grimshawi</name>
    <dbReference type="NCBI Taxonomy" id="7222"/>
    <lineage>
        <taxon>Eukaryota</taxon>
        <taxon>Metazoa</taxon>
        <taxon>Ecdysozoa</taxon>
        <taxon>Arthropoda</taxon>
        <taxon>Hexapoda</taxon>
        <taxon>Insecta</taxon>
        <taxon>Pterygota</taxon>
        <taxon>Neoptera</taxon>
        <taxon>Endopterygota</taxon>
        <taxon>Diptera</taxon>
        <taxon>Brachycera</taxon>
        <taxon>Muscomorpha</taxon>
        <taxon>Ephydroidea</taxon>
        <taxon>Drosophilidae</taxon>
        <taxon>Drosophila</taxon>
        <taxon>Hawaiian Drosophila</taxon>
    </lineage>
</organism>
<evidence type="ECO:0000313" key="6">
    <source>
        <dbReference type="EMBL" id="EDV98267.1"/>
    </source>
</evidence>
<dbReference type="PANTHER" id="PTHR11857">
    <property type="entry name" value="ODORANT BINDING PROTEIN-RELATED"/>
    <property type="match status" value="1"/>
</dbReference>
<feature type="chain" id="PRO_5002812969" evidence="5">
    <location>
        <begin position="18"/>
        <end position="135"/>
    </location>
</feature>
<dbReference type="SMR" id="B4JWC9"/>
<dbReference type="Proteomes" id="UP000001070">
    <property type="component" value="Unassembled WGS sequence"/>
</dbReference>
<reference evidence="6 7" key="1">
    <citation type="journal article" date="2007" name="Nature">
        <title>Evolution of genes and genomes on the Drosophila phylogeny.</title>
        <authorList>
            <consortium name="Drosophila 12 Genomes Consortium"/>
            <person name="Clark A.G."/>
            <person name="Eisen M.B."/>
            <person name="Smith D.R."/>
            <person name="Bergman C.M."/>
            <person name="Oliver B."/>
            <person name="Markow T.A."/>
            <person name="Kaufman T.C."/>
            <person name="Kellis M."/>
            <person name="Gelbart W."/>
            <person name="Iyer V.N."/>
            <person name="Pollard D.A."/>
            <person name="Sackton T.B."/>
            <person name="Larracuente A.M."/>
            <person name="Singh N.D."/>
            <person name="Abad J.P."/>
            <person name="Abt D.N."/>
            <person name="Adryan B."/>
            <person name="Aguade M."/>
            <person name="Akashi H."/>
            <person name="Anderson W.W."/>
            <person name="Aquadro C.F."/>
            <person name="Ardell D.H."/>
            <person name="Arguello R."/>
            <person name="Artieri C.G."/>
            <person name="Barbash D.A."/>
            <person name="Barker D."/>
            <person name="Barsanti P."/>
            <person name="Batterham P."/>
            <person name="Batzoglou S."/>
            <person name="Begun D."/>
            <person name="Bhutkar A."/>
            <person name="Blanco E."/>
            <person name="Bosak S.A."/>
            <person name="Bradley R.K."/>
            <person name="Brand A.D."/>
            <person name="Brent M.R."/>
            <person name="Brooks A.N."/>
            <person name="Brown R.H."/>
            <person name="Butlin R.K."/>
            <person name="Caggese C."/>
            <person name="Calvi B.R."/>
            <person name="Bernardo de Carvalho A."/>
            <person name="Caspi A."/>
            <person name="Castrezana S."/>
            <person name="Celniker S.E."/>
            <person name="Chang J.L."/>
            <person name="Chapple C."/>
            <person name="Chatterji S."/>
            <person name="Chinwalla A."/>
            <person name="Civetta A."/>
            <person name="Clifton S.W."/>
            <person name="Comeron J.M."/>
            <person name="Costello J.C."/>
            <person name="Coyne J.A."/>
            <person name="Daub J."/>
            <person name="David R.G."/>
            <person name="Delcher A.L."/>
            <person name="Delehaunty K."/>
            <person name="Do C.B."/>
            <person name="Ebling H."/>
            <person name="Edwards K."/>
            <person name="Eickbush T."/>
            <person name="Evans J.D."/>
            <person name="Filipski A."/>
            <person name="Findeiss S."/>
            <person name="Freyhult E."/>
            <person name="Fulton L."/>
            <person name="Fulton R."/>
            <person name="Garcia A.C."/>
            <person name="Gardiner A."/>
            <person name="Garfield D.A."/>
            <person name="Garvin B.E."/>
            <person name="Gibson G."/>
            <person name="Gilbert D."/>
            <person name="Gnerre S."/>
            <person name="Godfrey J."/>
            <person name="Good R."/>
            <person name="Gotea V."/>
            <person name="Gravely B."/>
            <person name="Greenberg A.J."/>
            <person name="Griffiths-Jones S."/>
            <person name="Gross S."/>
            <person name="Guigo R."/>
            <person name="Gustafson E.A."/>
            <person name="Haerty W."/>
            <person name="Hahn M.W."/>
            <person name="Halligan D.L."/>
            <person name="Halpern A.L."/>
            <person name="Halter G.M."/>
            <person name="Han M.V."/>
            <person name="Heger A."/>
            <person name="Hillier L."/>
            <person name="Hinrichs A.S."/>
            <person name="Holmes I."/>
            <person name="Hoskins R.A."/>
            <person name="Hubisz M.J."/>
            <person name="Hultmark D."/>
            <person name="Huntley M.A."/>
            <person name="Jaffe D.B."/>
            <person name="Jagadeeshan S."/>
            <person name="Jeck W.R."/>
            <person name="Johnson J."/>
            <person name="Jones C.D."/>
            <person name="Jordan W.C."/>
            <person name="Karpen G.H."/>
            <person name="Kataoka E."/>
            <person name="Keightley P.D."/>
            <person name="Kheradpour P."/>
            <person name="Kirkness E.F."/>
            <person name="Koerich L.B."/>
            <person name="Kristiansen K."/>
            <person name="Kudrna D."/>
            <person name="Kulathinal R.J."/>
            <person name="Kumar S."/>
            <person name="Kwok R."/>
            <person name="Lander E."/>
            <person name="Langley C.H."/>
            <person name="Lapoint R."/>
            <person name="Lazzaro B.P."/>
            <person name="Lee S.J."/>
            <person name="Levesque L."/>
            <person name="Li R."/>
            <person name="Lin C.F."/>
            <person name="Lin M.F."/>
            <person name="Lindblad-Toh K."/>
            <person name="Llopart A."/>
            <person name="Long M."/>
            <person name="Low L."/>
            <person name="Lozovsky E."/>
            <person name="Lu J."/>
            <person name="Luo M."/>
            <person name="Machado C.A."/>
            <person name="Makalowski W."/>
            <person name="Marzo M."/>
            <person name="Matsuda M."/>
            <person name="Matzkin L."/>
            <person name="McAllister B."/>
            <person name="McBride C.S."/>
            <person name="McKernan B."/>
            <person name="McKernan K."/>
            <person name="Mendez-Lago M."/>
            <person name="Minx P."/>
            <person name="Mollenhauer M.U."/>
            <person name="Montooth K."/>
            <person name="Mount S.M."/>
            <person name="Mu X."/>
            <person name="Myers E."/>
            <person name="Negre B."/>
            <person name="Newfeld S."/>
            <person name="Nielsen R."/>
            <person name="Noor M.A."/>
            <person name="O'Grady P."/>
            <person name="Pachter L."/>
            <person name="Papaceit M."/>
            <person name="Parisi M.J."/>
            <person name="Parisi M."/>
            <person name="Parts L."/>
            <person name="Pedersen J.S."/>
            <person name="Pesole G."/>
            <person name="Phillippy A.M."/>
            <person name="Ponting C.P."/>
            <person name="Pop M."/>
            <person name="Porcelli D."/>
            <person name="Powell J.R."/>
            <person name="Prohaska S."/>
            <person name="Pruitt K."/>
            <person name="Puig M."/>
            <person name="Quesneville H."/>
            <person name="Ram K.R."/>
            <person name="Rand D."/>
            <person name="Rasmussen M.D."/>
            <person name="Reed L.K."/>
            <person name="Reenan R."/>
            <person name="Reily A."/>
            <person name="Remington K.A."/>
            <person name="Rieger T.T."/>
            <person name="Ritchie M.G."/>
            <person name="Robin C."/>
            <person name="Rogers Y.H."/>
            <person name="Rohde C."/>
            <person name="Rozas J."/>
            <person name="Rubenfield M.J."/>
            <person name="Ruiz A."/>
            <person name="Russo S."/>
            <person name="Salzberg S.L."/>
            <person name="Sanchez-Gracia A."/>
            <person name="Saranga D.J."/>
            <person name="Sato H."/>
            <person name="Schaeffer S.W."/>
            <person name="Schatz M.C."/>
            <person name="Schlenke T."/>
            <person name="Schwartz R."/>
            <person name="Segarra C."/>
            <person name="Singh R.S."/>
            <person name="Sirot L."/>
            <person name="Sirota M."/>
            <person name="Sisneros N.B."/>
            <person name="Smith C.D."/>
            <person name="Smith T.F."/>
            <person name="Spieth J."/>
            <person name="Stage D.E."/>
            <person name="Stark A."/>
            <person name="Stephan W."/>
            <person name="Strausberg R.L."/>
            <person name="Strempel S."/>
            <person name="Sturgill D."/>
            <person name="Sutton G."/>
            <person name="Sutton G.G."/>
            <person name="Tao W."/>
            <person name="Teichmann S."/>
            <person name="Tobari Y.N."/>
            <person name="Tomimura Y."/>
            <person name="Tsolas J.M."/>
            <person name="Valente V.L."/>
            <person name="Venter E."/>
            <person name="Venter J.C."/>
            <person name="Vicario S."/>
            <person name="Vieira F.G."/>
            <person name="Vilella A.J."/>
            <person name="Villasante A."/>
            <person name="Walenz B."/>
            <person name="Wang J."/>
            <person name="Wasserman M."/>
            <person name="Watts T."/>
            <person name="Wilson D."/>
            <person name="Wilson R.K."/>
            <person name="Wing R.A."/>
            <person name="Wolfner M.F."/>
            <person name="Wong A."/>
            <person name="Wong G.K."/>
            <person name="Wu C.I."/>
            <person name="Wu G."/>
            <person name="Yamamoto D."/>
            <person name="Yang H.P."/>
            <person name="Yang S.P."/>
            <person name="Yorke J.A."/>
            <person name="Yoshida K."/>
            <person name="Zdobnov E."/>
            <person name="Zhang P."/>
            <person name="Zhang Y."/>
            <person name="Zimin A.V."/>
            <person name="Baldwin J."/>
            <person name="Abdouelleil A."/>
            <person name="Abdulkadir J."/>
            <person name="Abebe A."/>
            <person name="Abera B."/>
            <person name="Abreu J."/>
            <person name="Acer S.C."/>
            <person name="Aftuck L."/>
            <person name="Alexander A."/>
            <person name="An P."/>
            <person name="Anderson E."/>
            <person name="Anderson S."/>
            <person name="Arachi H."/>
            <person name="Azer M."/>
            <person name="Bachantsang P."/>
            <person name="Barry A."/>
            <person name="Bayul T."/>
            <person name="Berlin A."/>
            <person name="Bessette D."/>
            <person name="Bloom T."/>
            <person name="Blye J."/>
            <person name="Boguslavskiy L."/>
            <person name="Bonnet C."/>
            <person name="Boukhgalter B."/>
            <person name="Bourzgui I."/>
            <person name="Brown A."/>
            <person name="Cahill P."/>
            <person name="Channer S."/>
            <person name="Cheshatsang Y."/>
            <person name="Chuda L."/>
            <person name="Citroen M."/>
            <person name="Collymore A."/>
            <person name="Cooke P."/>
            <person name="Costello M."/>
            <person name="D'Aco K."/>
            <person name="Daza R."/>
            <person name="De Haan G."/>
            <person name="DeGray S."/>
            <person name="DeMaso C."/>
            <person name="Dhargay N."/>
            <person name="Dooley K."/>
            <person name="Dooley E."/>
            <person name="Doricent M."/>
            <person name="Dorje P."/>
            <person name="Dorjee K."/>
            <person name="Dupes A."/>
            <person name="Elong R."/>
            <person name="Falk J."/>
            <person name="Farina A."/>
            <person name="Faro S."/>
            <person name="Ferguson D."/>
            <person name="Fisher S."/>
            <person name="Foley C.D."/>
            <person name="Franke A."/>
            <person name="Friedrich D."/>
            <person name="Gadbois L."/>
            <person name="Gearin G."/>
            <person name="Gearin C.R."/>
            <person name="Giannoukos G."/>
            <person name="Goode T."/>
            <person name="Graham J."/>
            <person name="Grandbois E."/>
            <person name="Grewal S."/>
            <person name="Gyaltsen K."/>
            <person name="Hafez N."/>
            <person name="Hagos B."/>
            <person name="Hall J."/>
            <person name="Henson C."/>
            <person name="Hollinger A."/>
            <person name="Honan T."/>
            <person name="Huard M.D."/>
            <person name="Hughes L."/>
            <person name="Hurhula B."/>
            <person name="Husby M.E."/>
            <person name="Kamat A."/>
            <person name="Kanga B."/>
            <person name="Kashin S."/>
            <person name="Khazanovich D."/>
            <person name="Kisner P."/>
            <person name="Lance K."/>
            <person name="Lara M."/>
            <person name="Lee W."/>
            <person name="Lennon N."/>
            <person name="Letendre F."/>
            <person name="LeVine R."/>
            <person name="Lipovsky A."/>
            <person name="Liu X."/>
            <person name="Liu J."/>
            <person name="Liu S."/>
            <person name="Lokyitsang T."/>
            <person name="Lokyitsang Y."/>
            <person name="Lubonja R."/>
            <person name="Lui A."/>
            <person name="MacDonald P."/>
            <person name="Magnisalis V."/>
            <person name="Maru K."/>
            <person name="Matthews C."/>
            <person name="McCusker W."/>
            <person name="McDonough S."/>
            <person name="Mehta T."/>
            <person name="Meldrim J."/>
            <person name="Meneus L."/>
            <person name="Mihai O."/>
            <person name="Mihalev A."/>
            <person name="Mihova T."/>
            <person name="Mittelman R."/>
            <person name="Mlenga V."/>
            <person name="Montmayeur A."/>
            <person name="Mulrain L."/>
            <person name="Navidi A."/>
            <person name="Naylor J."/>
            <person name="Negash T."/>
            <person name="Nguyen T."/>
            <person name="Nguyen N."/>
            <person name="Nicol R."/>
            <person name="Norbu C."/>
            <person name="Norbu N."/>
            <person name="Novod N."/>
            <person name="O'Neill B."/>
            <person name="Osman S."/>
            <person name="Markiewicz E."/>
            <person name="Oyono O.L."/>
            <person name="Patti C."/>
            <person name="Phunkhang P."/>
            <person name="Pierre F."/>
            <person name="Priest M."/>
            <person name="Raghuraman S."/>
            <person name="Rege F."/>
            <person name="Reyes R."/>
            <person name="Rise C."/>
            <person name="Rogov P."/>
            <person name="Ross K."/>
            <person name="Ryan E."/>
            <person name="Settipalli S."/>
            <person name="Shea T."/>
            <person name="Sherpa N."/>
            <person name="Shi L."/>
            <person name="Shih D."/>
            <person name="Sparrow T."/>
            <person name="Spaulding J."/>
            <person name="Stalker J."/>
            <person name="Stange-Thomann N."/>
            <person name="Stavropoulos S."/>
            <person name="Stone C."/>
            <person name="Strader C."/>
            <person name="Tesfaye S."/>
            <person name="Thomson T."/>
            <person name="Thoulutsang Y."/>
            <person name="Thoulutsang D."/>
            <person name="Topham K."/>
            <person name="Topping I."/>
            <person name="Tsamla T."/>
            <person name="Vassiliev H."/>
            <person name="Vo A."/>
            <person name="Wangchuk T."/>
            <person name="Wangdi T."/>
            <person name="Weiand M."/>
            <person name="Wilkinson J."/>
            <person name="Wilson A."/>
            <person name="Yadav S."/>
            <person name="Young G."/>
            <person name="Yu Q."/>
            <person name="Zembek L."/>
            <person name="Zhong D."/>
            <person name="Zimmer A."/>
            <person name="Zwirko Z."/>
            <person name="Jaffe D.B."/>
            <person name="Alvarez P."/>
            <person name="Brockman W."/>
            <person name="Butler J."/>
            <person name="Chin C."/>
            <person name="Gnerre S."/>
            <person name="Grabherr M."/>
            <person name="Kleber M."/>
            <person name="Mauceli E."/>
            <person name="MacCallum I."/>
        </authorList>
    </citation>
    <scope>NUCLEOTIDE SEQUENCE [LARGE SCALE GENOMIC DNA]</scope>
    <source>
        <strain evidence="7">Tucson 15287-2541.00</strain>
    </source>
</reference>
<keyword evidence="4 5" id="KW-0732">Signal</keyword>
<evidence type="ECO:0000256" key="5">
    <source>
        <dbReference type="SAM" id="SignalP"/>
    </source>
</evidence>
<evidence type="ECO:0000256" key="3">
    <source>
        <dbReference type="ARBA" id="ARBA00022525"/>
    </source>
</evidence>
<feature type="signal peptide" evidence="5">
    <location>
        <begin position="1"/>
        <end position="17"/>
    </location>
</feature>
<proteinExistence type="inferred from homology"/>
<dbReference type="HOGENOM" id="CLU_107288_3_1_1"/>
<dbReference type="FunFam" id="1.10.238.20:FF:000001">
    <property type="entry name" value="General odorant-binding protein lush"/>
    <property type="match status" value="1"/>
</dbReference>
<sequence>MNLIFVIALSVAFVAVATPLDLNEDIIKLIKQHDEFCTKENHLSDKEIAKLKVKDFSSPSDNLKCFINCTLEKIGALKNGVIQEDHVLHVFGPLIGEETIRKIISKCGHLKGKSDCDTAFKLHECLEKLKHDASI</sequence>
<dbReference type="InterPro" id="IPR006170">
    <property type="entry name" value="PBP/GOBP"/>
</dbReference>
<dbReference type="Pfam" id="PF01395">
    <property type="entry name" value="PBP_GOBP"/>
    <property type="match status" value="1"/>
</dbReference>
<dbReference type="SMART" id="SM00708">
    <property type="entry name" value="PhBP"/>
    <property type="match status" value="1"/>
</dbReference>
<dbReference type="KEGG" id="dgr:6569037"/>
<dbReference type="SUPFAM" id="SSF47565">
    <property type="entry name" value="Insect pheromone/odorant-binding proteins"/>
    <property type="match status" value="1"/>
</dbReference>
<evidence type="ECO:0000256" key="2">
    <source>
        <dbReference type="ARBA" id="ARBA00008098"/>
    </source>
</evidence>
<evidence type="ECO:0000313" key="7">
    <source>
        <dbReference type="Proteomes" id="UP000001070"/>
    </source>
</evidence>
<dbReference type="OrthoDB" id="8194670at2759"/>
<dbReference type="eggNOG" id="ENOG502TCE1">
    <property type="taxonomic scope" value="Eukaryota"/>
</dbReference>
<dbReference type="GO" id="GO:0005549">
    <property type="term" value="F:odorant binding"/>
    <property type="evidence" value="ECO:0007669"/>
    <property type="project" value="InterPro"/>
</dbReference>